<dbReference type="Proteomes" id="UP000038009">
    <property type="component" value="Unassembled WGS sequence"/>
</dbReference>
<name>A0A0N1II34_LEPSE</name>
<feature type="signal peptide" evidence="1">
    <location>
        <begin position="1"/>
        <end position="24"/>
    </location>
</feature>
<dbReference type="VEuPathDB" id="TriTrypDB:Lsey_0340_0010"/>
<evidence type="ECO:0008006" key="4">
    <source>
        <dbReference type="Google" id="ProtNLM"/>
    </source>
</evidence>
<organism evidence="2 3">
    <name type="scientific">Leptomonas seymouri</name>
    <dbReference type="NCBI Taxonomy" id="5684"/>
    <lineage>
        <taxon>Eukaryota</taxon>
        <taxon>Discoba</taxon>
        <taxon>Euglenozoa</taxon>
        <taxon>Kinetoplastea</taxon>
        <taxon>Metakinetoplastina</taxon>
        <taxon>Trypanosomatida</taxon>
        <taxon>Trypanosomatidae</taxon>
        <taxon>Leishmaniinae</taxon>
        <taxon>Leptomonas</taxon>
    </lineage>
</organism>
<dbReference type="AlphaFoldDB" id="A0A0N1II34"/>
<dbReference type="OMA" id="QCLVCES"/>
<feature type="chain" id="PRO_5005873961" description="Surface antigen-like protein" evidence="1">
    <location>
        <begin position="25"/>
        <end position="85"/>
    </location>
</feature>
<proteinExistence type="predicted"/>
<evidence type="ECO:0000256" key="1">
    <source>
        <dbReference type="SAM" id="SignalP"/>
    </source>
</evidence>
<keyword evidence="3" id="KW-1185">Reference proteome</keyword>
<protein>
    <recommendedName>
        <fullName evidence="4">Surface antigen-like protein</fullName>
    </recommendedName>
</protein>
<evidence type="ECO:0000313" key="3">
    <source>
        <dbReference type="Proteomes" id="UP000038009"/>
    </source>
</evidence>
<dbReference type="EMBL" id="LJSK01000340">
    <property type="protein sequence ID" value="KPI83671.1"/>
    <property type="molecule type" value="Genomic_DNA"/>
</dbReference>
<dbReference type="PROSITE" id="PS51257">
    <property type="entry name" value="PROKAR_LIPOPROTEIN"/>
    <property type="match status" value="1"/>
</dbReference>
<evidence type="ECO:0000313" key="2">
    <source>
        <dbReference type="EMBL" id="KPI83671.1"/>
    </source>
</evidence>
<comment type="caution">
    <text evidence="2">The sequence shown here is derived from an EMBL/GenBank/DDBJ whole genome shotgun (WGS) entry which is preliminary data.</text>
</comment>
<sequence length="85" mass="8843">MPSFTTKFALVVVALALLACYASAACSVKRCLNCALANPNQCLVCESGYRLTSRGRCLSRNGALAPQSVAVAAVVALSAMLTYLL</sequence>
<gene>
    <name evidence="2" type="ORF">ABL78_7281</name>
</gene>
<dbReference type="OrthoDB" id="10250024at2759"/>
<keyword evidence="1" id="KW-0732">Signal</keyword>
<reference evidence="2 3" key="1">
    <citation type="journal article" date="2015" name="PLoS Pathog.">
        <title>Leptomonas seymouri: Adaptations to the Dixenous Life Cycle Analyzed by Genome Sequencing, Transcriptome Profiling and Co-infection with Leishmania donovani.</title>
        <authorList>
            <person name="Kraeva N."/>
            <person name="Butenko A."/>
            <person name="Hlavacova J."/>
            <person name="Kostygov A."/>
            <person name="Myskova J."/>
            <person name="Grybchuk D."/>
            <person name="Lestinova T."/>
            <person name="Votypka J."/>
            <person name="Volf P."/>
            <person name="Opperdoes F."/>
            <person name="Flegontov P."/>
            <person name="Lukes J."/>
            <person name="Yurchenko V."/>
        </authorList>
    </citation>
    <scope>NUCLEOTIDE SEQUENCE [LARGE SCALE GENOMIC DNA]</scope>
    <source>
        <strain evidence="2 3">ATCC 30220</strain>
    </source>
</reference>
<accession>A0A0N1II34</accession>